<dbReference type="PANTHER" id="PTHR13633:SF3">
    <property type="entry name" value="MITOCHONDRIAL TRANSCRIPTION RESCUE FACTOR 1"/>
    <property type="match status" value="1"/>
</dbReference>
<evidence type="ECO:0000256" key="1">
    <source>
        <dbReference type="SAM" id="MobiDB-lite"/>
    </source>
</evidence>
<keyword evidence="4" id="KW-1185">Reference proteome</keyword>
<reference evidence="3" key="3">
    <citation type="submission" date="2025-09" db="UniProtKB">
        <authorList>
            <consortium name="Ensembl"/>
        </authorList>
    </citation>
    <scope>IDENTIFICATION</scope>
</reference>
<proteinExistence type="predicted"/>
<accession>W5NIM5</accession>
<name>W5NIM5_LEPOC</name>
<protein>
    <submittedName>
        <fullName evidence="3">Mitochondrial transcription rescue factor 1</fullName>
    </submittedName>
</protein>
<dbReference type="STRING" id="7918.ENSLOCP00000020484"/>
<dbReference type="eggNOG" id="KOG4837">
    <property type="taxonomic scope" value="Eukaryota"/>
</dbReference>
<dbReference type="GeneTree" id="ENSGT00390000009366"/>
<reference evidence="4" key="1">
    <citation type="submission" date="2011-12" db="EMBL/GenBank/DDBJ databases">
        <title>The Draft Genome of Lepisosteus oculatus.</title>
        <authorList>
            <consortium name="The Broad Institute Genome Assembly &amp; Analysis Group"/>
            <consortium name="Computational R&amp;D Group"/>
            <consortium name="and Sequencing Platform"/>
            <person name="Di Palma F."/>
            <person name="Alfoldi J."/>
            <person name="Johnson J."/>
            <person name="Berlin A."/>
            <person name="Gnerre S."/>
            <person name="Jaffe D."/>
            <person name="MacCallum I."/>
            <person name="Young S."/>
            <person name="Walker B.J."/>
            <person name="Lander E.S."/>
            <person name="Lindblad-Toh K."/>
        </authorList>
    </citation>
    <scope>NUCLEOTIDE SEQUENCE [LARGE SCALE GENOMIC DNA]</scope>
</reference>
<dbReference type="GO" id="GO:1903108">
    <property type="term" value="P:regulation of mitochondrial transcription"/>
    <property type="evidence" value="ECO:0000318"/>
    <property type="project" value="GO_Central"/>
</dbReference>
<feature type="domain" description="Mitochondrial transcription rescue factor 1 C-terminal" evidence="2">
    <location>
        <begin position="124"/>
        <end position="226"/>
    </location>
</feature>
<dbReference type="InterPro" id="IPR057896">
    <property type="entry name" value="MTRES1_C"/>
</dbReference>
<reference evidence="3" key="2">
    <citation type="submission" date="2025-08" db="UniProtKB">
        <authorList>
            <consortium name="Ensembl"/>
        </authorList>
    </citation>
    <scope>IDENTIFICATION</scope>
</reference>
<evidence type="ECO:0000313" key="3">
    <source>
        <dbReference type="Ensembl" id="ENSLOCP00000020484.1"/>
    </source>
</evidence>
<dbReference type="EMBL" id="AHAT01009257">
    <property type="status" value="NOT_ANNOTATED_CDS"/>
    <property type="molecule type" value="Genomic_DNA"/>
</dbReference>
<organism evidence="3 4">
    <name type="scientific">Lepisosteus oculatus</name>
    <name type="common">Spotted gar</name>
    <dbReference type="NCBI Taxonomy" id="7918"/>
    <lineage>
        <taxon>Eukaryota</taxon>
        <taxon>Metazoa</taxon>
        <taxon>Chordata</taxon>
        <taxon>Craniata</taxon>
        <taxon>Vertebrata</taxon>
        <taxon>Euteleostomi</taxon>
        <taxon>Actinopterygii</taxon>
        <taxon>Neopterygii</taxon>
        <taxon>Holostei</taxon>
        <taxon>Semionotiformes</taxon>
        <taxon>Lepisosteidae</taxon>
        <taxon>Lepisosteus</taxon>
    </lineage>
</organism>
<dbReference type="GO" id="GO:0003723">
    <property type="term" value="F:RNA binding"/>
    <property type="evidence" value="ECO:0000318"/>
    <property type="project" value="GO_Central"/>
</dbReference>
<dbReference type="KEGG" id="loc:102685499"/>
<dbReference type="OMA" id="DIGRNQA"/>
<dbReference type="OrthoDB" id="4150at2759"/>
<feature type="compositionally biased region" description="Acidic residues" evidence="1">
    <location>
        <begin position="96"/>
        <end position="115"/>
    </location>
</feature>
<evidence type="ECO:0000259" key="2">
    <source>
        <dbReference type="Pfam" id="PF25818"/>
    </source>
</evidence>
<dbReference type="HOGENOM" id="CLU_076117_0_0_1"/>
<dbReference type="InParanoid" id="W5NIM5"/>
<dbReference type="GO" id="GO:0005739">
    <property type="term" value="C:mitochondrion"/>
    <property type="evidence" value="ECO:0000318"/>
    <property type="project" value="GO_Central"/>
</dbReference>
<dbReference type="FunCoup" id="W5NIM5">
    <property type="interactions" value="3"/>
</dbReference>
<dbReference type="Proteomes" id="UP000018468">
    <property type="component" value="Linkage group LG1"/>
</dbReference>
<dbReference type="AlphaFoldDB" id="W5NIM5"/>
<sequence length="232" mass="26653">MRGLWLQVHTWRRLNGLSSLWKNTSCHVTSRVRCTGELHRTVHEGRISSPCFLPSSVLGKQGAGQLGGQYQSLFVLPVRFKGSKSAKKSSKKKTQEEEDEETDPEESDCEEELQDDPGLPRDYRDLEKAVQSFRYDLIMKAGLDMARNKVEDAFYSTKLRLNGQKLIKKSKTVKVGDILDLVVEEDKDTDTVTLMRVIFKKVSGETKDSEKYKVILRRWKNLKLPKQEAFKQ</sequence>
<dbReference type="Pfam" id="PF25818">
    <property type="entry name" value="MTRES1_C"/>
    <property type="match status" value="1"/>
</dbReference>
<evidence type="ECO:0000313" key="4">
    <source>
        <dbReference type="Proteomes" id="UP000018468"/>
    </source>
</evidence>
<feature type="region of interest" description="Disordered" evidence="1">
    <location>
        <begin position="85"/>
        <end position="122"/>
    </location>
</feature>
<dbReference type="Bgee" id="ENSLOCG00000016585">
    <property type="expression patterns" value="Expressed in embryo and 13 other cell types or tissues"/>
</dbReference>
<dbReference type="PANTHER" id="PTHR13633">
    <property type="entry name" value="MITOCHONDRIAL TRANSCRIPTION RESCUE FACTOR 1"/>
    <property type="match status" value="1"/>
</dbReference>
<dbReference type="Ensembl" id="ENSLOCT00000020519.1">
    <property type="protein sequence ID" value="ENSLOCP00000020484.1"/>
    <property type="gene ID" value="ENSLOCG00000016585.1"/>
</dbReference>